<keyword evidence="2" id="KW-1185">Reference proteome</keyword>
<dbReference type="RefSeq" id="WP_099155347.1">
    <property type="nucleotide sequence ID" value="NZ_PDUD01000058.1"/>
</dbReference>
<comment type="caution">
    <text evidence="1">The sequence shown here is derived from an EMBL/GenBank/DDBJ whole genome shotgun (WGS) entry which is preliminary data.</text>
</comment>
<protein>
    <submittedName>
        <fullName evidence="1">Uncharacterized protein</fullName>
    </submittedName>
</protein>
<dbReference type="EMBL" id="PDUD01000058">
    <property type="protein sequence ID" value="PHN01290.1"/>
    <property type="molecule type" value="Genomic_DNA"/>
</dbReference>
<accession>A0A2D0MYN3</accession>
<dbReference type="OrthoDB" id="8454595at2"/>
<evidence type="ECO:0000313" key="1">
    <source>
        <dbReference type="EMBL" id="PHN01290.1"/>
    </source>
</evidence>
<name>A0A2D0MYN3_FLAN2</name>
<gene>
    <name evidence="1" type="ORF">CRP01_38070</name>
</gene>
<evidence type="ECO:0000313" key="2">
    <source>
        <dbReference type="Proteomes" id="UP000223913"/>
    </source>
</evidence>
<organism evidence="1 2">
    <name type="scientific">Flavilitoribacter nigricans (strain ATCC 23147 / DSM 23189 / NBRC 102662 / NCIMB 1420 / SS-2)</name>
    <name type="common">Lewinella nigricans</name>
    <dbReference type="NCBI Taxonomy" id="1122177"/>
    <lineage>
        <taxon>Bacteria</taxon>
        <taxon>Pseudomonadati</taxon>
        <taxon>Bacteroidota</taxon>
        <taxon>Saprospiria</taxon>
        <taxon>Saprospirales</taxon>
        <taxon>Lewinellaceae</taxon>
        <taxon>Flavilitoribacter</taxon>
    </lineage>
</organism>
<dbReference type="AlphaFoldDB" id="A0A2D0MYN3"/>
<sequence>MIGILKIGNWKTEIGKIQILPILDTHLIEEELRLIFEVYKEDEDDFGIDFTLSHIKMPKEIHYQNDYDGEYELNKSEIGFNVIWYNEVEYEINELKLSFQADEKRLTGTGRAENKNGELDFKFDSEYEIEELQIWKLDAKTKKERQTQNLERLIDLLQQLGDEKKCTAYKNAVPFVHIPEELIAQWDGLHQPEKKYFDEYYTKNEKEKLERFNDQINNTYKLFGSNKYVRIRM</sequence>
<proteinExistence type="predicted"/>
<dbReference type="Proteomes" id="UP000223913">
    <property type="component" value="Unassembled WGS sequence"/>
</dbReference>
<reference evidence="1 2" key="1">
    <citation type="submission" date="2017-10" db="EMBL/GenBank/DDBJ databases">
        <title>The draft genome sequence of Lewinella nigricans NBRC 102662.</title>
        <authorList>
            <person name="Wang K."/>
        </authorList>
    </citation>
    <scope>NUCLEOTIDE SEQUENCE [LARGE SCALE GENOMIC DNA]</scope>
    <source>
        <strain evidence="1 2">NBRC 102662</strain>
    </source>
</reference>